<keyword evidence="3" id="KW-1185">Reference proteome</keyword>
<dbReference type="EMBL" id="GL732537">
    <property type="protein sequence ID" value="EFX83463.1"/>
    <property type="molecule type" value="Genomic_DNA"/>
</dbReference>
<dbReference type="AlphaFoldDB" id="E9GAY7"/>
<evidence type="ECO:0008006" key="4">
    <source>
        <dbReference type="Google" id="ProtNLM"/>
    </source>
</evidence>
<keyword evidence="1" id="KW-0812">Transmembrane</keyword>
<keyword evidence="1" id="KW-0472">Membrane</keyword>
<evidence type="ECO:0000313" key="2">
    <source>
        <dbReference type="EMBL" id="EFX83463.1"/>
    </source>
</evidence>
<dbReference type="InParanoid" id="E9GAY7"/>
<evidence type="ECO:0000256" key="1">
    <source>
        <dbReference type="SAM" id="Phobius"/>
    </source>
</evidence>
<organism evidence="2 3">
    <name type="scientific">Daphnia pulex</name>
    <name type="common">Water flea</name>
    <dbReference type="NCBI Taxonomy" id="6669"/>
    <lineage>
        <taxon>Eukaryota</taxon>
        <taxon>Metazoa</taxon>
        <taxon>Ecdysozoa</taxon>
        <taxon>Arthropoda</taxon>
        <taxon>Crustacea</taxon>
        <taxon>Branchiopoda</taxon>
        <taxon>Diplostraca</taxon>
        <taxon>Cladocera</taxon>
        <taxon>Anomopoda</taxon>
        <taxon>Daphniidae</taxon>
        <taxon>Daphnia</taxon>
    </lineage>
</organism>
<evidence type="ECO:0000313" key="3">
    <source>
        <dbReference type="Proteomes" id="UP000000305"/>
    </source>
</evidence>
<accession>E9GAY7</accession>
<proteinExistence type="predicted"/>
<gene>
    <name evidence="2" type="ORF">DAPPUDRAFT_315829</name>
</gene>
<name>E9GAY7_DAPPU</name>
<protein>
    <recommendedName>
        <fullName evidence="4">Transmembrane protein</fullName>
    </recommendedName>
</protein>
<sequence length="145" mass="16739">MLSEKVILAIGSWRLSFLTFFVYAWLSLSFFIALRARDRCLVIKRVSTNLPDNRDEKRKFEKGSLFSLSFSGVSCGVQWFCSHSVERCPEMDDQLLRLPSHHRLFLWRCCPRRLSLAIAGILDLNMVVVNLLGSWLLTCTCMANF</sequence>
<keyword evidence="1" id="KW-1133">Transmembrane helix</keyword>
<feature type="transmembrane region" description="Helical" evidence="1">
    <location>
        <begin position="12"/>
        <end position="34"/>
    </location>
</feature>
<dbReference type="Proteomes" id="UP000000305">
    <property type="component" value="Unassembled WGS sequence"/>
</dbReference>
<dbReference type="HOGENOM" id="CLU_1788775_0_0_1"/>
<dbReference type="KEGG" id="dpx:DAPPUDRAFT_315829"/>
<reference evidence="2 3" key="1">
    <citation type="journal article" date="2011" name="Science">
        <title>The ecoresponsive genome of Daphnia pulex.</title>
        <authorList>
            <person name="Colbourne J.K."/>
            <person name="Pfrender M.E."/>
            <person name="Gilbert D."/>
            <person name="Thomas W.K."/>
            <person name="Tucker A."/>
            <person name="Oakley T.H."/>
            <person name="Tokishita S."/>
            <person name="Aerts A."/>
            <person name="Arnold G.J."/>
            <person name="Basu M.K."/>
            <person name="Bauer D.J."/>
            <person name="Caceres C.E."/>
            <person name="Carmel L."/>
            <person name="Casola C."/>
            <person name="Choi J.H."/>
            <person name="Detter J.C."/>
            <person name="Dong Q."/>
            <person name="Dusheyko S."/>
            <person name="Eads B.D."/>
            <person name="Frohlich T."/>
            <person name="Geiler-Samerotte K.A."/>
            <person name="Gerlach D."/>
            <person name="Hatcher P."/>
            <person name="Jogdeo S."/>
            <person name="Krijgsveld J."/>
            <person name="Kriventseva E.V."/>
            <person name="Kultz D."/>
            <person name="Laforsch C."/>
            <person name="Lindquist E."/>
            <person name="Lopez J."/>
            <person name="Manak J.R."/>
            <person name="Muller J."/>
            <person name="Pangilinan J."/>
            <person name="Patwardhan R.P."/>
            <person name="Pitluck S."/>
            <person name="Pritham E.J."/>
            <person name="Rechtsteiner A."/>
            <person name="Rho M."/>
            <person name="Rogozin I.B."/>
            <person name="Sakarya O."/>
            <person name="Salamov A."/>
            <person name="Schaack S."/>
            <person name="Shapiro H."/>
            <person name="Shiga Y."/>
            <person name="Skalitzky C."/>
            <person name="Smith Z."/>
            <person name="Souvorov A."/>
            <person name="Sung W."/>
            <person name="Tang Z."/>
            <person name="Tsuchiya D."/>
            <person name="Tu H."/>
            <person name="Vos H."/>
            <person name="Wang M."/>
            <person name="Wolf Y.I."/>
            <person name="Yamagata H."/>
            <person name="Yamada T."/>
            <person name="Ye Y."/>
            <person name="Shaw J.R."/>
            <person name="Andrews J."/>
            <person name="Crease T.J."/>
            <person name="Tang H."/>
            <person name="Lucas S.M."/>
            <person name="Robertson H.M."/>
            <person name="Bork P."/>
            <person name="Koonin E.V."/>
            <person name="Zdobnov E.M."/>
            <person name="Grigoriev I.V."/>
            <person name="Lynch M."/>
            <person name="Boore J.L."/>
        </authorList>
    </citation>
    <scope>NUCLEOTIDE SEQUENCE [LARGE SCALE GENOMIC DNA]</scope>
</reference>
<feature type="transmembrane region" description="Helical" evidence="1">
    <location>
        <begin position="114"/>
        <end position="137"/>
    </location>
</feature>